<dbReference type="PROSITE" id="PS50076">
    <property type="entry name" value="DNAJ_2"/>
    <property type="match status" value="1"/>
</dbReference>
<dbReference type="Pfam" id="PF00226">
    <property type="entry name" value="DnaJ"/>
    <property type="match status" value="1"/>
</dbReference>
<evidence type="ECO:0000313" key="3">
    <source>
        <dbReference type="EMBL" id="HJD52103.1"/>
    </source>
</evidence>
<dbReference type="InterPro" id="IPR036869">
    <property type="entry name" value="J_dom_sf"/>
</dbReference>
<name>A0A9D2ZTE9_9BACT</name>
<dbReference type="PANTHER" id="PTHR24074">
    <property type="entry name" value="CO-CHAPERONE PROTEIN DJLA"/>
    <property type="match status" value="1"/>
</dbReference>
<feature type="domain" description="J" evidence="2">
    <location>
        <begin position="194"/>
        <end position="258"/>
    </location>
</feature>
<dbReference type="EMBL" id="DWUP01000001">
    <property type="protein sequence ID" value="HJD52103.1"/>
    <property type="molecule type" value="Genomic_DNA"/>
</dbReference>
<reference evidence="3" key="2">
    <citation type="submission" date="2021-04" db="EMBL/GenBank/DDBJ databases">
        <authorList>
            <person name="Gilroy R."/>
        </authorList>
    </citation>
    <scope>NUCLEOTIDE SEQUENCE</scope>
    <source>
        <strain evidence="3">MalCec1-1739</strain>
    </source>
</reference>
<protein>
    <submittedName>
        <fullName evidence="3">TerB family tellurite resistance protein</fullName>
    </submittedName>
</protein>
<dbReference type="Gene3D" id="1.10.287.110">
    <property type="entry name" value="DnaJ domain"/>
    <property type="match status" value="1"/>
</dbReference>
<feature type="transmembrane region" description="Helical" evidence="1">
    <location>
        <begin position="6"/>
        <end position="31"/>
    </location>
</feature>
<dbReference type="SUPFAM" id="SSF158682">
    <property type="entry name" value="TerB-like"/>
    <property type="match status" value="1"/>
</dbReference>
<keyword evidence="1" id="KW-0472">Membrane</keyword>
<dbReference type="InterPro" id="IPR050817">
    <property type="entry name" value="DjlA_DnaK_co-chaperone"/>
</dbReference>
<dbReference type="Gene3D" id="1.10.3680.10">
    <property type="entry name" value="TerB-like"/>
    <property type="match status" value="1"/>
</dbReference>
<dbReference type="AlphaFoldDB" id="A0A9D2ZTE9"/>
<gene>
    <name evidence="3" type="ORF">IAA93_00025</name>
</gene>
<dbReference type="Proteomes" id="UP000787625">
    <property type="component" value="Unassembled WGS sequence"/>
</dbReference>
<dbReference type="SUPFAM" id="SSF46565">
    <property type="entry name" value="Chaperone J-domain"/>
    <property type="match status" value="1"/>
</dbReference>
<sequence>MGATKWIAGVLGFMTMGPLGGLAAFALGYAFEKFNQADGDARATTAAGRAEGQRNSFMFSMLVLASYVIKADGRVMHSEMETVRRFLRDNFGPAAQTQGEQILLRLFEQRKQMDARDPDAFRRTIRECAGQMSDNLSQEARLQLIEFLIEIARADGTVSPDEVAALHEVAVYLRIQVSEVDSMLNLGGQGGLDDDYRVLEVSPTATDDEVRAAYRRLALKHHPDKVASLGEDVRRAAERKFQEINAAKERIYKARGIK</sequence>
<keyword evidence="1" id="KW-0812">Transmembrane</keyword>
<keyword evidence="1" id="KW-1133">Transmembrane helix</keyword>
<dbReference type="PRINTS" id="PR00625">
    <property type="entry name" value="JDOMAIN"/>
</dbReference>
<dbReference type="CDD" id="cd06257">
    <property type="entry name" value="DnaJ"/>
    <property type="match status" value="1"/>
</dbReference>
<dbReference type="CDD" id="cd07316">
    <property type="entry name" value="terB_like_DjlA"/>
    <property type="match status" value="1"/>
</dbReference>
<dbReference type="Pfam" id="PF05099">
    <property type="entry name" value="TerB"/>
    <property type="match status" value="1"/>
</dbReference>
<evidence type="ECO:0000313" key="4">
    <source>
        <dbReference type="Proteomes" id="UP000787625"/>
    </source>
</evidence>
<evidence type="ECO:0000259" key="2">
    <source>
        <dbReference type="PROSITE" id="PS50076"/>
    </source>
</evidence>
<evidence type="ECO:0000256" key="1">
    <source>
        <dbReference type="SAM" id="Phobius"/>
    </source>
</evidence>
<proteinExistence type="predicted"/>
<dbReference type="InterPro" id="IPR029024">
    <property type="entry name" value="TerB-like"/>
</dbReference>
<comment type="caution">
    <text evidence="3">The sequence shown here is derived from an EMBL/GenBank/DDBJ whole genome shotgun (WGS) entry which is preliminary data.</text>
</comment>
<organism evidence="3 4">
    <name type="scientific">Candidatus Avibacteroides avistercoris</name>
    <dbReference type="NCBI Taxonomy" id="2840690"/>
    <lineage>
        <taxon>Bacteria</taxon>
        <taxon>Pseudomonadati</taxon>
        <taxon>Bacteroidota</taxon>
        <taxon>Bacteroidia</taxon>
        <taxon>Bacteroidales</taxon>
        <taxon>Bacteroidaceae</taxon>
        <taxon>Bacteroidaceae incertae sedis</taxon>
        <taxon>Candidatus Avibacteroides</taxon>
    </lineage>
</organism>
<dbReference type="SMART" id="SM00271">
    <property type="entry name" value="DnaJ"/>
    <property type="match status" value="1"/>
</dbReference>
<dbReference type="InterPro" id="IPR007791">
    <property type="entry name" value="DjlA_N"/>
</dbReference>
<accession>A0A9D2ZTE9</accession>
<reference evidence="3" key="1">
    <citation type="journal article" date="2021" name="PeerJ">
        <title>Extensive microbial diversity within the chicken gut microbiome revealed by metagenomics and culture.</title>
        <authorList>
            <person name="Gilroy R."/>
            <person name="Ravi A."/>
            <person name="Getino M."/>
            <person name="Pursley I."/>
            <person name="Horton D.L."/>
            <person name="Alikhan N.F."/>
            <person name="Baker D."/>
            <person name="Gharbi K."/>
            <person name="Hall N."/>
            <person name="Watson M."/>
            <person name="Adriaenssens E.M."/>
            <person name="Foster-Nyarko E."/>
            <person name="Jarju S."/>
            <person name="Secka A."/>
            <person name="Antonio M."/>
            <person name="Oren A."/>
            <person name="Chaudhuri R.R."/>
            <person name="La Ragione R."/>
            <person name="Hildebrand F."/>
            <person name="Pallen M.J."/>
        </authorList>
    </citation>
    <scope>NUCLEOTIDE SEQUENCE</scope>
    <source>
        <strain evidence="3">MalCec1-1739</strain>
    </source>
</reference>
<dbReference type="InterPro" id="IPR001623">
    <property type="entry name" value="DnaJ_domain"/>
</dbReference>